<proteinExistence type="predicted"/>
<organism evidence="1 2">
    <name type="scientific">Listeria newyorkensis</name>
    <dbReference type="NCBI Taxonomy" id="1497681"/>
    <lineage>
        <taxon>Bacteria</taxon>
        <taxon>Bacillati</taxon>
        <taxon>Bacillota</taxon>
        <taxon>Bacilli</taxon>
        <taxon>Bacillales</taxon>
        <taxon>Listeriaceae</taxon>
        <taxon>Listeria</taxon>
    </lineage>
</organism>
<reference evidence="1 2" key="1">
    <citation type="submission" date="2020-03" db="EMBL/GenBank/DDBJ databases">
        <title>Soil Listeria distribution.</title>
        <authorList>
            <person name="Liao J."/>
            <person name="Wiedmann M."/>
        </authorList>
    </citation>
    <scope>NUCLEOTIDE SEQUENCE [LARGE SCALE GENOMIC DNA]</scope>
    <source>
        <strain evidence="1 2">FSL L7-1614</strain>
    </source>
</reference>
<dbReference type="RefSeq" id="WP_185389765.1">
    <property type="nucleotide sequence ID" value="NZ_JAARQN010000013.1"/>
</dbReference>
<comment type="caution">
    <text evidence="1">The sequence shown here is derived from an EMBL/GenBank/DDBJ whole genome shotgun (WGS) entry which is preliminary data.</text>
</comment>
<evidence type="ECO:0000313" key="2">
    <source>
        <dbReference type="Proteomes" id="UP000569903"/>
    </source>
</evidence>
<gene>
    <name evidence="1" type="ORF">HB850_12840</name>
</gene>
<dbReference type="Proteomes" id="UP000569903">
    <property type="component" value="Unassembled WGS sequence"/>
</dbReference>
<dbReference type="EMBL" id="JAARQN010000013">
    <property type="protein sequence ID" value="MBC1458643.1"/>
    <property type="molecule type" value="Genomic_DNA"/>
</dbReference>
<sequence length="97" mass="11333">MKQEVIQHIETFFTENYLQVKVTLAETDENNVYAFYVYKGGDAEAIAKSAYKKFDTYQLEVLEAGEYRVKVFVKNTKTGQVMTKTSERIRKTIIVEY</sequence>
<protein>
    <recommendedName>
        <fullName evidence="3">Two component regulator three Y domain-containing protein</fullName>
    </recommendedName>
</protein>
<evidence type="ECO:0000313" key="1">
    <source>
        <dbReference type="EMBL" id="MBC1458643.1"/>
    </source>
</evidence>
<accession>A0A841Z1D0</accession>
<dbReference type="AlphaFoldDB" id="A0A841Z1D0"/>
<evidence type="ECO:0008006" key="3">
    <source>
        <dbReference type="Google" id="ProtNLM"/>
    </source>
</evidence>
<name>A0A841Z1D0_9LIST</name>